<proteinExistence type="predicted"/>
<dbReference type="AlphaFoldDB" id="A0A397G626"/>
<dbReference type="RefSeq" id="XP_026611156.1">
    <property type="nucleotide sequence ID" value="XM_026757004.1"/>
</dbReference>
<comment type="caution">
    <text evidence="1">The sequence shown here is derived from an EMBL/GenBank/DDBJ whole genome shotgun (WGS) entry which is preliminary data.</text>
</comment>
<name>A0A397G626_ASPTH</name>
<dbReference type="GeneID" id="38125359"/>
<dbReference type="OrthoDB" id="4540883at2759"/>
<sequence>MSDPVPNADFGCYISVQNNLPVDLVYFNKEDTHGYWDKEPPYRINPTAKGEISLKDKTLAPGAEGWFEYRIDIPGMETTIFRCNFKCPVSEDNGFSWGLNNLDFMFDVSNTPWSKSGHPLNVTVTIGLKDIQTRPNITQLLVPNPTAPVLNSAGVVVGASQPVVIWTPQIAQSVQDNTMRTVNGSFQAVAVQSEQMSSTIQVDLASSGDANIDKIPVALRGILNGAVVFESGVGRFNSRIDCTMLQKPNCDAGPFGWAGDMTWQVVLQPKKQAVETSATTRIEIYAVTNETTDAQFFKTTSVPIGLLRRVVLRTTGNYVAFLADTLFRDFGYLYDALGSLPSGTAFGTASSGGNLQITKWAKRANSGYPQFLVCYDTAALAQVGLAFYSGNVAYAWVYMDPFGYINDTQLIGWGQCNSPFFKDPEDKFKQDINDVSRQGFGNHAFVAVPRTNAIIDSCCGPHIGNEDLNSFISQSVDTKTALYHGSFRAGTPNDATKLQGIMTLDTPANISLRLADLPNSVQESIKLAMELARVEGAPSVTFTNSSLLKIPELVSTVLPGDSSVSVERDIGPVRSHLEWTFTSVPEKTTYTVTMVVNQTHEEALTAMHHQLCRYPRNPVEIFRAVPQDRAYGQYALESVKERTCSMWIRGNIFAVITAEDFEHRQDANALFRTYDIVDKIHAHLQHGEVDGPGYKAPAPPDLSGVPQTVKVGGEFSITASAEHVAQVASTVQNGNVFPVKTDQDNKVFTFVGRKLGPDVVTLSFADATTYAVTSTTIEITVEE</sequence>
<dbReference type="VEuPathDB" id="FungiDB:CDV56_103385"/>
<accession>A0A397G626</accession>
<organism evidence="1 2">
    <name type="scientific">Aspergillus thermomutatus</name>
    <name type="common">Neosartorya pseudofischeri</name>
    <dbReference type="NCBI Taxonomy" id="41047"/>
    <lineage>
        <taxon>Eukaryota</taxon>
        <taxon>Fungi</taxon>
        <taxon>Dikarya</taxon>
        <taxon>Ascomycota</taxon>
        <taxon>Pezizomycotina</taxon>
        <taxon>Eurotiomycetes</taxon>
        <taxon>Eurotiomycetidae</taxon>
        <taxon>Eurotiales</taxon>
        <taxon>Aspergillaceae</taxon>
        <taxon>Aspergillus</taxon>
        <taxon>Aspergillus subgen. Fumigati</taxon>
    </lineage>
</organism>
<dbReference type="Proteomes" id="UP000215305">
    <property type="component" value="Unassembled WGS sequence"/>
</dbReference>
<gene>
    <name evidence="1" type="ORF">CDV56_103385</name>
</gene>
<protein>
    <submittedName>
        <fullName evidence="1">Uncharacterized protein</fullName>
    </submittedName>
</protein>
<dbReference type="Gene3D" id="2.60.270.50">
    <property type="match status" value="1"/>
</dbReference>
<evidence type="ECO:0000313" key="2">
    <source>
        <dbReference type="Proteomes" id="UP000215305"/>
    </source>
</evidence>
<dbReference type="EMBL" id="NKHU02000250">
    <property type="protein sequence ID" value="RHZ46472.1"/>
    <property type="molecule type" value="Genomic_DNA"/>
</dbReference>
<keyword evidence="2" id="KW-1185">Reference proteome</keyword>
<reference evidence="1" key="1">
    <citation type="submission" date="2018-08" db="EMBL/GenBank/DDBJ databases">
        <title>Draft genome sequence of azole-resistant Aspergillus thermomutatus (Neosartorya pseudofischeri) strain HMR AF 39, isolated from a human nasal aspirate.</title>
        <authorList>
            <person name="Parent-Michaud M."/>
            <person name="Dufresne P.J."/>
            <person name="Fournier E."/>
            <person name="Martineau C."/>
            <person name="Moreira S."/>
            <person name="Perkins V."/>
            <person name="De Repentigny L."/>
            <person name="Dufresne S.F."/>
        </authorList>
    </citation>
    <scope>NUCLEOTIDE SEQUENCE [LARGE SCALE GENOMIC DNA]</scope>
    <source>
        <strain evidence="1">HMR AF 39</strain>
    </source>
</reference>
<evidence type="ECO:0000313" key="1">
    <source>
        <dbReference type="EMBL" id="RHZ46472.1"/>
    </source>
</evidence>